<dbReference type="AlphaFoldDB" id="A0A381W6X4"/>
<accession>A0A381W6X4</accession>
<dbReference type="SMART" id="SM00710">
    <property type="entry name" value="PbH1"/>
    <property type="match status" value="8"/>
</dbReference>
<keyword evidence="1" id="KW-1133">Transmembrane helix</keyword>
<dbReference type="SUPFAM" id="SSF51126">
    <property type="entry name" value="Pectin lyase-like"/>
    <property type="match status" value="2"/>
</dbReference>
<keyword evidence="1" id="KW-0812">Transmembrane</keyword>
<protein>
    <recommendedName>
        <fullName evidence="2">Right handed beta helix domain-containing protein</fullName>
    </recommendedName>
</protein>
<organism evidence="3">
    <name type="scientific">marine metagenome</name>
    <dbReference type="NCBI Taxonomy" id="408172"/>
    <lineage>
        <taxon>unclassified sequences</taxon>
        <taxon>metagenomes</taxon>
        <taxon>ecological metagenomes</taxon>
    </lineage>
</organism>
<name>A0A381W6X4_9ZZZZ</name>
<dbReference type="InterPro" id="IPR039448">
    <property type="entry name" value="Beta_helix"/>
</dbReference>
<dbReference type="InterPro" id="IPR011050">
    <property type="entry name" value="Pectin_lyase_fold/virulence"/>
</dbReference>
<feature type="domain" description="Right handed beta helix" evidence="2">
    <location>
        <begin position="354"/>
        <end position="495"/>
    </location>
</feature>
<dbReference type="InterPro" id="IPR006626">
    <property type="entry name" value="PbH1"/>
</dbReference>
<sequence>MKKICTTIISLMFFGSLVFTQLAEFSHNLNRRISKMKKLLTIIVSLMFFGNLVFAQLTEFSHGDILSAGAMNNNFKYLEKRFGGIRETTVNCGTSGTGSGINSAIQNGYNSIVINGICKENIKLDGREGNIPRLLKLRGANNDASQDKIIDNSSYTEHVLKFNYGGMLVTIDNLTISGGDRAITTWSNINLRIYNSKVEGYKNRGINLSGGSVLDAENLTIDGSYSGATTDEEGLFLWGGSVAWFNNLTITNNQKRGLTMYLSDIGVEGNVTLTGNGRAINVGKGATFTSEANITISGSTDKAISVSQGLLEIWDGTTSITSTTGQILNSWMSNIHIKNLTATGDGSSGHLFSINNSVFSLENLSLSNAGEHGIWIGNSTGEFDNLTSSNNKQAGIAASQSRIEMRDSVISGNERDGIELDQASSLELRSSTISSNEDEGIEVEGSSYIKVRDSTISNNDDNAIQIDEGSVLDVKDSTITGKSGKNAIAGFNKSIMLLNEDDGSTVISTTNSDAIYLRNSHGEIRDGVVVSATGTNYASGIELWGSSINIEGGATVSGTQDGGSVVGHMYSTIEISHGSTVSLPVWCGNDNTTTVALMSSGSNYSSATIGNNCKTLRF</sequence>
<gene>
    <name evidence="3" type="ORF">METZ01_LOCUS101118</name>
</gene>
<evidence type="ECO:0000259" key="2">
    <source>
        <dbReference type="Pfam" id="PF13229"/>
    </source>
</evidence>
<evidence type="ECO:0000313" key="3">
    <source>
        <dbReference type="EMBL" id="SVA48264.1"/>
    </source>
</evidence>
<evidence type="ECO:0000256" key="1">
    <source>
        <dbReference type="SAM" id="Phobius"/>
    </source>
</evidence>
<dbReference type="InterPro" id="IPR012334">
    <property type="entry name" value="Pectin_lyas_fold"/>
</dbReference>
<keyword evidence="1" id="KW-0472">Membrane</keyword>
<dbReference type="Gene3D" id="2.160.20.10">
    <property type="entry name" value="Single-stranded right-handed beta-helix, Pectin lyase-like"/>
    <property type="match status" value="1"/>
</dbReference>
<reference evidence="3" key="1">
    <citation type="submission" date="2018-05" db="EMBL/GenBank/DDBJ databases">
        <authorList>
            <person name="Lanie J.A."/>
            <person name="Ng W.-L."/>
            <person name="Kazmierczak K.M."/>
            <person name="Andrzejewski T.M."/>
            <person name="Davidsen T.M."/>
            <person name="Wayne K.J."/>
            <person name="Tettelin H."/>
            <person name="Glass J.I."/>
            <person name="Rusch D."/>
            <person name="Podicherti R."/>
            <person name="Tsui H.-C.T."/>
            <person name="Winkler M.E."/>
        </authorList>
    </citation>
    <scope>NUCLEOTIDE SEQUENCE</scope>
</reference>
<proteinExistence type="predicted"/>
<feature type="transmembrane region" description="Helical" evidence="1">
    <location>
        <begin position="39"/>
        <end position="57"/>
    </location>
</feature>
<feature type="transmembrane region" description="Helical" evidence="1">
    <location>
        <begin position="6"/>
        <end position="27"/>
    </location>
</feature>
<dbReference type="EMBL" id="UINC01010887">
    <property type="protein sequence ID" value="SVA48264.1"/>
    <property type="molecule type" value="Genomic_DNA"/>
</dbReference>
<dbReference type="Pfam" id="PF13229">
    <property type="entry name" value="Beta_helix"/>
    <property type="match status" value="1"/>
</dbReference>